<feature type="region of interest" description="Disordered" evidence="12">
    <location>
        <begin position="1"/>
        <end position="47"/>
    </location>
</feature>
<comment type="catalytic activity">
    <reaction evidence="9 10 11">
        <text>O-phospho-L-threonyl-[protein] + H2O = L-threonyl-[protein] + phosphate</text>
        <dbReference type="Rhea" id="RHEA:47004"/>
        <dbReference type="Rhea" id="RHEA-COMP:11060"/>
        <dbReference type="Rhea" id="RHEA-COMP:11605"/>
        <dbReference type="ChEBI" id="CHEBI:15377"/>
        <dbReference type="ChEBI" id="CHEBI:30013"/>
        <dbReference type="ChEBI" id="CHEBI:43474"/>
        <dbReference type="ChEBI" id="CHEBI:61977"/>
        <dbReference type="EC" id="3.1.3.16"/>
    </reaction>
</comment>
<feature type="compositionally biased region" description="Gly residues" evidence="12">
    <location>
        <begin position="1"/>
        <end position="13"/>
    </location>
</feature>
<keyword evidence="4" id="KW-0677">Repeat</keyword>
<dbReference type="PROSITE" id="PS50222">
    <property type="entry name" value="EF_HAND_2"/>
    <property type="match status" value="3"/>
</dbReference>
<dbReference type="Gene3D" id="3.60.21.10">
    <property type="match status" value="1"/>
</dbReference>
<dbReference type="GO" id="GO:0030145">
    <property type="term" value="F:manganese ion binding"/>
    <property type="evidence" value="ECO:0007669"/>
    <property type="project" value="UniProtKB-UniRule"/>
</dbReference>
<evidence type="ECO:0000256" key="7">
    <source>
        <dbReference type="ARBA" id="ARBA00023211"/>
    </source>
</evidence>
<evidence type="ECO:0000256" key="12">
    <source>
        <dbReference type="SAM" id="MobiDB-lite"/>
    </source>
</evidence>
<dbReference type="InterPro" id="IPR011992">
    <property type="entry name" value="EF-hand-dom_pair"/>
</dbReference>
<dbReference type="Pfam" id="PF13499">
    <property type="entry name" value="EF-hand_7"/>
    <property type="match status" value="1"/>
</dbReference>
<evidence type="ECO:0000256" key="5">
    <source>
        <dbReference type="ARBA" id="ARBA00022801"/>
    </source>
</evidence>
<dbReference type="Proteomes" id="UP001378592">
    <property type="component" value="Unassembled WGS sequence"/>
</dbReference>
<feature type="compositionally biased region" description="Gly residues" evidence="12">
    <location>
        <begin position="584"/>
        <end position="596"/>
    </location>
</feature>
<feature type="compositionally biased region" description="Low complexity" evidence="12">
    <location>
        <begin position="574"/>
        <end position="583"/>
    </location>
</feature>
<proteinExistence type="inferred from homology"/>
<evidence type="ECO:0000256" key="3">
    <source>
        <dbReference type="ARBA" id="ARBA00022723"/>
    </source>
</evidence>
<keyword evidence="3 10" id="KW-0479">Metal-binding</keyword>
<dbReference type="SMART" id="SM00156">
    <property type="entry name" value="PP2Ac"/>
    <property type="match status" value="1"/>
</dbReference>
<comment type="caution">
    <text evidence="14">The sequence shown here is derived from an EMBL/GenBank/DDBJ whole genome shotgun (WGS) entry which is preliminary data.</text>
</comment>
<feature type="compositionally biased region" description="Low complexity" evidence="12">
    <location>
        <begin position="130"/>
        <end position="139"/>
    </location>
</feature>
<accession>A0AAN9W960</accession>
<dbReference type="GO" id="GO:0004722">
    <property type="term" value="F:protein serine/threonine phosphatase activity"/>
    <property type="evidence" value="ECO:0007669"/>
    <property type="project" value="UniProtKB-EC"/>
</dbReference>
<keyword evidence="5 10" id="KW-0378">Hydrolase</keyword>
<dbReference type="InterPro" id="IPR002048">
    <property type="entry name" value="EF_hand_dom"/>
</dbReference>
<dbReference type="AlphaFoldDB" id="A0AAN9W960"/>
<dbReference type="PRINTS" id="PR00114">
    <property type="entry name" value="STPHPHTASE"/>
</dbReference>
<evidence type="ECO:0000256" key="2">
    <source>
        <dbReference type="ARBA" id="ARBA00008294"/>
    </source>
</evidence>
<dbReference type="Gene3D" id="1.10.238.10">
    <property type="entry name" value="EF-hand"/>
    <property type="match status" value="1"/>
</dbReference>
<dbReference type="Pfam" id="PF00149">
    <property type="entry name" value="Metallophos"/>
    <property type="match status" value="1"/>
</dbReference>
<dbReference type="SUPFAM" id="SSF56300">
    <property type="entry name" value="Metallo-dependent phosphatases"/>
    <property type="match status" value="1"/>
</dbReference>
<dbReference type="CDD" id="cd00051">
    <property type="entry name" value="EFh"/>
    <property type="match status" value="1"/>
</dbReference>
<feature type="compositionally biased region" description="Basic and acidic residues" evidence="12">
    <location>
        <begin position="17"/>
        <end position="28"/>
    </location>
</feature>
<evidence type="ECO:0000256" key="1">
    <source>
        <dbReference type="ARBA" id="ARBA00001936"/>
    </source>
</evidence>
<evidence type="ECO:0000259" key="13">
    <source>
        <dbReference type="PROSITE" id="PS50222"/>
    </source>
</evidence>
<dbReference type="PANTHER" id="PTHR45668">
    <property type="entry name" value="SERINE/THREONINE-PROTEIN PHOSPHATASE 5-RELATED"/>
    <property type="match status" value="1"/>
</dbReference>
<feature type="compositionally biased region" description="Low complexity" evidence="12">
    <location>
        <begin position="597"/>
        <end position="608"/>
    </location>
</feature>
<feature type="region of interest" description="Disordered" evidence="12">
    <location>
        <begin position="574"/>
        <end position="618"/>
    </location>
</feature>
<sequence length="737" mass="79465">MPGAGGGGGGGLCGCVRRKEATPPRDAHAASSGGGGGGGKPPSGGLLALLRGRRARHPEPSMPKAERTMKAALLIQRWYRRSLARMEVRRRYTWTIFQEIEYAGEQDQMKLYNFFNALLTHIPAAAAASAHAQTPPASAGPDAQRAPSAAEEPPDIPEELQSPVEPGYKGAHLGSPLTRDDLDRLLDSFRRKKPVRLHARYVASVLRDAAAHLRTLPNLNEASTAHARHVTVCGDLHGHLDDLLVIFHKNGLPSAENPYVFNGDFVDRGRHGMEVFLLLLACLLALPGGVFLNRGNHEDLVMNMRYGFVREVRLKYKRQADALLRLLEEVYRWLPLGTVVDGRALAVHGGVSETTDLTWLKTLPRSKYVSLLRPPVSATEGLGGELVDKMEWKQVFDVLWSDPQPGAGCVPNKLRGAGVCFGPDVSEAFLRRHGLQLLLRSHECKPLGFELAHGGKVMTVFSASDYYELGSNKGAYATLAPGEAAPHFVQFQAGAARARHLTFRQRVDLVEAAALRELRAQVAARRAALEDAFRKRDPDGAGTVTVAEWCAAMEEVTRLRLPWRLLLERLVPPRKTSADSASSGGSGSGGGGGGRRGSAATAATASSSGGSGKRGSRRVAYQDTITELAEGAPQKTVTDTLYRNKESLQAAFRVIDKDHSGYITAEEFEEALTLLGEQLPGAAADLCRSLDMNKDGAVDLNEFLEAFRLVQLAAAGGATDALDADDLEDDAADSPDE</sequence>
<dbReference type="InterPro" id="IPR004843">
    <property type="entry name" value="Calcineurin-like_PHP"/>
</dbReference>
<dbReference type="SMART" id="SM00054">
    <property type="entry name" value="EFh"/>
    <property type="match status" value="3"/>
</dbReference>
<reference evidence="14 15" key="1">
    <citation type="submission" date="2024-03" db="EMBL/GenBank/DDBJ databases">
        <title>The genome assembly and annotation of the cricket Gryllus longicercus Weissman &amp; Gray.</title>
        <authorList>
            <person name="Szrajer S."/>
            <person name="Gray D."/>
            <person name="Ylla G."/>
        </authorList>
    </citation>
    <scope>NUCLEOTIDE SEQUENCE [LARGE SCALE GENOMIC DNA]</scope>
    <source>
        <strain evidence="14">DAG 2021-001</strain>
        <tissue evidence="14">Whole body minus gut</tissue>
    </source>
</reference>
<dbReference type="GO" id="GO:0050906">
    <property type="term" value="P:detection of stimulus involved in sensory perception"/>
    <property type="evidence" value="ECO:0007669"/>
    <property type="project" value="UniProtKB-UniRule"/>
</dbReference>
<evidence type="ECO:0000313" key="15">
    <source>
        <dbReference type="Proteomes" id="UP001378592"/>
    </source>
</evidence>
<keyword evidence="6" id="KW-0106">Calcium</keyword>
<dbReference type="InterPro" id="IPR051134">
    <property type="entry name" value="PPP_phosphatase"/>
</dbReference>
<evidence type="ECO:0000256" key="8">
    <source>
        <dbReference type="ARBA" id="ARBA00047761"/>
    </source>
</evidence>
<evidence type="ECO:0000256" key="10">
    <source>
        <dbReference type="PIRNR" id="PIRNR000912"/>
    </source>
</evidence>
<evidence type="ECO:0000256" key="4">
    <source>
        <dbReference type="ARBA" id="ARBA00022737"/>
    </source>
</evidence>
<evidence type="ECO:0000256" key="11">
    <source>
        <dbReference type="RuleBase" id="RU004273"/>
    </source>
</evidence>
<comment type="cofactor">
    <cofactor evidence="1">
        <name>Mn(2+)</name>
        <dbReference type="ChEBI" id="CHEBI:29035"/>
    </cofactor>
</comment>
<organism evidence="14 15">
    <name type="scientific">Gryllus longicercus</name>
    <dbReference type="NCBI Taxonomy" id="2509291"/>
    <lineage>
        <taxon>Eukaryota</taxon>
        <taxon>Metazoa</taxon>
        <taxon>Ecdysozoa</taxon>
        <taxon>Arthropoda</taxon>
        <taxon>Hexapoda</taxon>
        <taxon>Insecta</taxon>
        <taxon>Pterygota</taxon>
        <taxon>Neoptera</taxon>
        <taxon>Polyneoptera</taxon>
        <taxon>Orthoptera</taxon>
        <taxon>Ensifera</taxon>
        <taxon>Gryllidea</taxon>
        <taxon>Grylloidea</taxon>
        <taxon>Gryllidae</taxon>
        <taxon>Gryllinae</taxon>
        <taxon>Gryllus</taxon>
    </lineage>
</organism>
<dbReference type="InterPro" id="IPR018247">
    <property type="entry name" value="EF_Hand_1_Ca_BS"/>
</dbReference>
<comment type="catalytic activity">
    <reaction evidence="8">
        <text>O-phospho-L-seryl-[protein] + H2O = L-seryl-[protein] + phosphate</text>
        <dbReference type="Rhea" id="RHEA:20629"/>
        <dbReference type="Rhea" id="RHEA-COMP:9863"/>
        <dbReference type="Rhea" id="RHEA-COMP:11604"/>
        <dbReference type="ChEBI" id="CHEBI:15377"/>
        <dbReference type="ChEBI" id="CHEBI:29999"/>
        <dbReference type="ChEBI" id="CHEBI:43474"/>
        <dbReference type="ChEBI" id="CHEBI:83421"/>
        <dbReference type="EC" id="3.1.3.16"/>
    </reaction>
</comment>
<dbReference type="SUPFAM" id="SSF47473">
    <property type="entry name" value="EF-hand"/>
    <property type="match status" value="1"/>
</dbReference>
<dbReference type="EC" id="3.1.3.16" evidence="10"/>
<dbReference type="PANTHER" id="PTHR45668:SF3">
    <property type="entry name" value="SERINE_THREONINE-PROTEIN PHOSPHATASE RDGC"/>
    <property type="match status" value="1"/>
</dbReference>
<dbReference type="GO" id="GO:0005509">
    <property type="term" value="F:calcium ion binding"/>
    <property type="evidence" value="ECO:0007669"/>
    <property type="project" value="UniProtKB-UniRule"/>
</dbReference>
<protein>
    <recommendedName>
        <fullName evidence="10">Serine/threonine-protein phosphatase with EF-hands</fullName>
        <ecNumber evidence="10">3.1.3.16</ecNumber>
    </recommendedName>
</protein>
<feature type="compositionally biased region" description="Gly residues" evidence="12">
    <location>
        <begin position="32"/>
        <end position="42"/>
    </location>
</feature>
<dbReference type="InterPro" id="IPR006186">
    <property type="entry name" value="Ser/Thr-sp_prot-phosphatase"/>
</dbReference>
<evidence type="ECO:0000256" key="9">
    <source>
        <dbReference type="ARBA" id="ARBA00048336"/>
    </source>
</evidence>
<evidence type="ECO:0000313" key="14">
    <source>
        <dbReference type="EMBL" id="KAK7872987.1"/>
    </source>
</evidence>
<feature type="domain" description="EF-hand" evidence="13">
    <location>
        <begin position="643"/>
        <end position="678"/>
    </location>
</feature>
<dbReference type="InterPro" id="IPR029052">
    <property type="entry name" value="Metallo-depent_PP-like"/>
</dbReference>
<gene>
    <name evidence="14" type="ORF">R5R35_004291</name>
</gene>
<comment type="similarity">
    <text evidence="2 10 11">Belongs to the PPP phosphatase family.</text>
</comment>
<feature type="region of interest" description="Disordered" evidence="12">
    <location>
        <begin position="130"/>
        <end position="175"/>
    </location>
</feature>
<dbReference type="PROSITE" id="PS00125">
    <property type="entry name" value="SER_THR_PHOSPHATASE"/>
    <property type="match status" value="1"/>
</dbReference>
<name>A0AAN9W960_9ORTH</name>
<evidence type="ECO:0000256" key="6">
    <source>
        <dbReference type="ARBA" id="ARBA00022837"/>
    </source>
</evidence>
<feature type="domain" description="EF-hand" evidence="13">
    <location>
        <begin position="524"/>
        <end position="559"/>
    </location>
</feature>
<dbReference type="EMBL" id="JAZDUA010000018">
    <property type="protein sequence ID" value="KAK7872987.1"/>
    <property type="molecule type" value="Genomic_DNA"/>
</dbReference>
<feature type="domain" description="EF-hand" evidence="13">
    <location>
        <begin position="688"/>
        <end position="713"/>
    </location>
</feature>
<keyword evidence="15" id="KW-1185">Reference proteome</keyword>
<dbReference type="PROSITE" id="PS00018">
    <property type="entry name" value="EF_HAND_1"/>
    <property type="match status" value="2"/>
</dbReference>
<dbReference type="PIRSF" id="PIRSF000912">
    <property type="entry name" value="PPEF"/>
    <property type="match status" value="1"/>
</dbReference>
<keyword evidence="7 10" id="KW-0464">Manganese</keyword>
<dbReference type="GO" id="GO:0005506">
    <property type="term" value="F:iron ion binding"/>
    <property type="evidence" value="ECO:0007669"/>
    <property type="project" value="UniProtKB-UniRule"/>
</dbReference>
<dbReference type="InterPro" id="IPR012008">
    <property type="entry name" value="Ser/Thr-Pase_EF-hand_contain"/>
</dbReference>